<dbReference type="Pfam" id="PF02789">
    <property type="entry name" value="Peptidase_M17_N"/>
    <property type="match status" value="1"/>
</dbReference>
<feature type="binding site" evidence="8">
    <location>
        <position position="350"/>
    </location>
    <ligand>
        <name>Mn(2+)</name>
        <dbReference type="ChEBI" id="CHEBI:29035"/>
        <label>2</label>
    </ligand>
</feature>
<dbReference type="GO" id="GO:0030145">
    <property type="term" value="F:manganese ion binding"/>
    <property type="evidence" value="ECO:0007669"/>
    <property type="project" value="UniProtKB-UniRule"/>
</dbReference>
<dbReference type="Gene3D" id="3.40.630.10">
    <property type="entry name" value="Zn peptidases"/>
    <property type="match status" value="1"/>
</dbReference>
<dbReference type="Gene3D" id="3.40.220.10">
    <property type="entry name" value="Leucine Aminopeptidase, subunit E, domain 1"/>
    <property type="match status" value="1"/>
</dbReference>
<evidence type="ECO:0000256" key="1">
    <source>
        <dbReference type="ARBA" id="ARBA00000135"/>
    </source>
</evidence>
<evidence type="ECO:0000313" key="11">
    <source>
        <dbReference type="Proteomes" id="UP000664779"/>
    </source>
</evidence>
<keyword evidence="11" id="KW-1185">Reference proteome</keyword>
<protein>
    <recommendedName>
        <fullName evidence="8">Probable cytosol aminopeptidase</fullName>
        <ecNumber evidence="8">3.4.11.1</ecNumber>
    </recommendedName>
    <alternativeName>
        <fullName evidence="8">Leucine aminopeptidase</fullName>
        <shortName evidence="8">LAP</shortName>
        <ecNumber evidence="8">3.4.11.10</ecNumber>
    </alternativeName>
    <alternativeName>
        <fullName evidence="8">Leucyl aminopeptidase</fullName>
    </alternativeName>
</protein>
<dbReference type="InterPro" id="IPR008283">
    <property type="entry name" value="Peptidase_M17_N"/>
</dbReference>
<evidence type="ECO:0000256" key="3">
    <source>
        <dbReference type="ARBA" id="ARBA00009528"/>
    </source>
</evidence>
<comment type="catalytic activity">
    <reaction evidence="2 8">
        <text>Release of an N-terminal amino acid, preferentially leucine, but not glutamic or aspartic acids.</text>
        <dbReference type="EC" id="3.4.11.10"/>
    </reaction>
</comment>
<feature type="binding site" evidence="8">
    <location>
        <position position="289"/>
    </location>
    <ligand>
        <name>Mn(2+)</name>
        <dbReference type="ChEBI" id="CHEBI:29035"/>
        <label>2</label>
    </ligand>
</feature>
<feature type="domain" description="Cytosol aminopeptidase" evidence="9">
    <location>
        <begin position="346"/>
        <end position="353"/>
    </location>
</feature>
<dbReference type="SUPFAM" id="SSF52949">
    <property type="entry name" value="Macro domain-like"/>
    <property type="match status" value="1"/>
</dbReference>
<dbReference type="GO" id="GO:0005737">
    <property type="term" value="C:cytoplasm"/>
    <property type="evidence" value="ECO:0007669"/>
    <property type="project" value="UniProtKB-SubCell"/>
</dbReference>
<dbReference type="EC" id="3.4.11.1" evidence="8"/>
<dbReference type="AlphaFoldDB" id="A0A939EP55"/>
<dbReference type="Pfam" id="PF00883">
    <property type="entry name" value="Peptidase_M17"/>
    <property type="match status" value="1"/>
</dbReference>
<dbReference type="SUPFAM" id="SSF53187">
    <property type="entry name" value="Zn-dependent exopeptidases"/>
    <property type="match status" value="1"/>
</dbReference>
<comment type="subcellular location">
    <subcellularLocation>
        <location evidence="8">Cytoplasm</location>
    </subcellularLocation>
</comment>
<feature type="binding site" evidence="8">
    <location>
        <position position="271"/>
    </location>
    <ligand>
        <name>Mn(2+)</name>
        <dbReference type="ChEBI" id="CHEBI:29035"/>
        <label>2</label>
    </ligand>
</feature>
<keyword evidence="8" id="KW-0479">Metal-binding</keyword>
<evidence type="ECO:0000313" key="10">
    <source>
        <dbReference type="EMBL" id="MBO0346181.1"/>
    </source>
</evidence>
<gene>
    <name evidence="8" type="primary">pepA</name>
    <name evidence="10" type="ORF">J0X15_13190</name>
</gene>
<dbReference type="PROSITE" id="PS00631">
    <property type="entry name" value="CYTOSOL_AP"/>
    <property type="match status" value="1"/>
</dbReference>
<dbReference type="Proteomes" id="UP000664779">
    <property type="component" value="Unassembled WGS sequence"/>
</dbReference>
<comment type="function">
    <text evidence="8">Presumably involved in the processing and regular turnover of intracellular proteins. Catalyzes the removal of unsubstituted N-terminal amino acids from various peptides.</text>
</comment>
<dbReference type="NCBIfam" id="NF002077">
    <property type="entry name" value="PRK00913.2-4"/>
    <property type="match status" value="1"/>
</dbReference>
<sequence>MAQLTKVSFAKVSAPEKGTAVVLATDEMAMGATTSELLGRLSSGLEKIAAIGGFTGKKGSILELIAPAGLELDRLVVLGLGKPQELNEEDWLGLGGKLQAALAKAKVETASLLFEAAGLEGETGTSAAAKLAMGAKLASYTFDTYKSAKPDDDKPTALKLEISIEDHKATRKVWDDLDGISDGVLLARELVNEPPNVLGPVEFAAKAKELEKLGVEVEILTEKEMTKLKMGALLGVAQGSVRPPRLAVMKWNGGKKSDAPLAFVGKGVVFDTGGISIKPAGGMEDMKGDMGGAAAVTGLMHALAARKARVNAVGVIGLVENMPDGNAYRPGDILTAMSGTTIEVLNTDAEGRLVLADALWYTQEKFTPVFMIDLATLTGAVLVALGHLMAGMFTEDDELAERLTAAGKSSGEPVWRLPVSKDYDKLIDTPNADVKNTGGRTAGSITAAQFLLRFSNGVPHVHLDVAGTAFGAGKTDINTGWASGYGVRLLDRFVADFYES</sequence>
<dbReference type="GO" id="GO:0070006">
    <property type="term" value="F:metalloaminopeptidase activity"/>
    <property type="evidence" value="ECO:0007669"/>
    <property type="project" value="InterPro"/>
</dbReference>
<dbReference type="GO" id="GO:0006508">
    <property type="term" value="P:proteolysis"/>
    <property type="evidence" value="ECO:0007669"/>
    <property type="project" value="UniProtKB-KW"/>
</dbReference>
<evidence type="ECO:0000256" key="8">
    <source>
        <dbReference type="HAMAP-Rule" id="MF_00181"/>
    </source>
</evidence>
<dbReference type="InterPro" id="IPR000819">
    <property type="entry name" value="Peptidase_M17_C"/>
</dbReference>
<feature type="binding site" evidence="8">
    <location>
        <position position="348"/>
    </location>
    <ligand>
        <name>Mn(2+)</name>
        <dbReference type="ChEBI" id="CHEBI:29035"/>
        <label>1</label>
    </ligand>
</feature>
<proteinExistence type="inferred from homology"/>
<evidence type="ECO:0000259" key="9">
    <source>
        <dbReference type="PROSITE" id="PS00631"/>
    </source>
</evidence>
<dbReference type="InterPro" id="IPR023042">
    <property type="entry name" value="Peptidase_M17_leu_NH2_pept"/>
</dbReference>
<dbReference type="InterPro" id="IPR043472">
    <property type="entry name" value="Macro_dom-like"/>
</dbReference>
<keyword evidence="5 8" id="KW-0645">Protease</keyword>
<keyword evidence="7 8" id="KW-0464">Manganese</keyword>
<feature type="binding site" evidence="8">
    <location>
        <position position="266"/>
    </location>
    <ligand>
        <name>Mn(2+)</name>
        <dbReference type="ChEBI" id="CHEBI:29035"/>
        <label>2</label>
    </ligand>
</feature>
<evidence type="ECO:0000256" key="4">
    <source>
        <dbReference type="ARBA" id="ARBA00022438"/>
    </source>
</evidence>
<dbReference type="NCBIfam" id="NF002074">
    <property type="entry name" value="PRK00913.1-4"/>
    <property type="match status" value="1"/>
</dbReference>
<dbReference type="PANTHER" id="PTHR11963:SF23">
    <property type="entry name" value="CYTOSOL AMINOPEPTIDASE"/>
    <property type="match status" value="1"/>
</dbReference>
<keyword evidence="8" id="KW-0963">Cytoplasm</keyword>
<dbReference type="RefSeq" id="WP_206941552.1">
    <property type="nucleotide sequence ID" value="NZ_JAFLNF010000005.1"/>
</dbReference>
<comment type="similarity">
    <text evidence="3 8">Belongs to the peptidase M17 family.</text>
</comment>
<feature type="active site" evidence="8">
    <location>
        <position position="352"/>
    </location>
</feature>
<comment type="catalytic activity">
    <reaction evidence="1 8">
        <text>Release of an N-terminal amino acid, Xaa-|-Yaa-, in which Xaa is preferably Leu, but may be other amino acids including Pro although not Arg or Lys, and Yaa may be Pro. Amino acid amides and methyl esters are also readily hydrolyzed, but rates on arylamides are exceedingly low.</text>
        <dbReference type="EC" id="3.4.11.1"/>
    </reaction>
</comment>
<feature type="active site" evidence="8">
    <location>
        <position position="278"/>
    </location>
</feature>
<dbReference type="HAMAP" id="MF_00181">
    <property type="entry name" value="Cytosol_peptidase_M17"/>
    <property type="match status" value="1"/>
</dbReference>
<evidence type="ECO:0000256" key="5">
    <source>
        <dbReference type="ARBA" id="ARBA00022670"/>
    </source>
</evidence>
<comment type="cofactor">
    <cofactor evidence="8">
        <name>Mn(2+)</name>
        <dbReference type="ChEBI" id="CHEBI:29035"/>
    </cofactor>
    <text evidence="8">Binds 2 manganese ions per subunit.</text>
</comment>
<dbReference type="PRINTS" id="PR00481">
    <property type="entry name" value="LAMNOPPTDASE"/>
</dbReference>
<feature type="binding site" evidence="8">
    <location>
        <position position="350"/>
    </location>
    <ligand>
        <name>Mn(2+)</name>
        <dbReference type="ChEBI" id="CHEBI:29035"/>
        <label>1</label>
    </ligand>
</feature>
<name>A0A939EP55_9HYPH</name>
<evidence type="ECO:0000256" key="7">
    <source>
        <dbReference type="ARBA" id="ARBA00023211"/>
    </source>
</evidence>
<dbReference type="NCBIfam" id="NF002075">
    <property type="entry name" value="PRK00913.2-2"/>
    <property type="match status" value="1"/>
</dbReference>
<dbReference type="EC" id="3.4.11.10" evidence="8"/>
<feature type="binding site" evidence="8">
    <location>
        <position position="271"/>
    </location>
    <ligand>
        <name>Mn(2+)</name>
        <dbReference type="ChEBI" id="CHEBI:29035"/>
        <label>1</label>
    </ligand>
</feature>
<accession>A0A939EP55</accession>
<comment type="caution">
    <text evidence="10">The sequence shown here is derived from an EMBL/GenBank/DDBJ whole genome shotgun (WGS) entry which is preliminary data.</text>
</comment>
<organism evidence="10 11">
    <name type="scientific">Roseibium limicola</name>
    <dbReference type="NCBI Taxonomy" id="2816037"/>
    <lineage>
        <taxon>Bacteria</taxon>
        <taxon>Pseudomonadati</taxon>
        <taxon>Pseudomonadota</taxon>
        <taxon>Alphaproteobacteria</taxon>
        <taxon>Hyphomicrobiales</taxon>
        <taxon>Stappiaceae</taxon>
        <taxon>Roseibium</taxon>
    </lineage>
</organism>
<keyword evidence="4 8" id="KW-0031">Aminopeptidase</keyword>
<evidence type="ECO:0000256" key="6">
    <source>
        <dbReference type="ARBA" id="ARBA00022801"/>
    </source>
</evidence>
<dbReference type="InterPro" id="IPR011356">
    <property type="entry name" value="Leucine_aapep/pepB"/>
</dbReference>
<keyword evidence="6 8" id="KW-0378">Hydrolase</keyword>
<evidence type="ECO:0000256" key="2">
    <source>
        <dbReference type="ARBA" id="ARBA00000967"/>
    </source>
</evidence>
<dbReference type="EMBL" id="JAFLNF010000005">
    <property type="protein sequence ID" value="MBO0346181.1"/>
    <property type="molecule type" value="Genomic_DNA"/>
</dbReference>
<dbReference type="CDD" id="cd00433">
    <property type="entry name" value="Peptidase_M17"/>
    <property type="match status" value="1"/>
</dbReference>
<dbReference type="PANTHER" id="PTHR11963">
    <property type="entry name" value="LEUCINE AMINOPEPTIDASE-RELATED"/>
    <property type="match status" value="1"/>
</dbReference>
<reference evidence="10" key="1">
    <citation type="submission" date="2021-03" db="EMBL/GenBank/DDBJ databases">
        <title>Roseibium sp. CAU 1637 isolated from Incheon.</title>
        <authorList>
            <person name="Kim W."/>
        </authorList>
    </citation>
    <scope>NUCLEOTIDE SEQUENCE</scope>
    <source>
        <strain evidence="10">CAU 1637</strain>
    </source>
</reference>